<comment type="pathway">
    <text evidence="1">Cofactor biosynthesis; thiamine diphosphate biosynthesis.</text>
</comment>
<dbReference type="GO" id="GO:0005829">
    <property type="term" value="C:cytosol"/>
    <property type="evidence" value="ECO:0007669"/>
    <property type="project" value="TreeGrafter"/>
</dbReference>
<name>A0A014MLE1_9BURK</name>
<keyword evidence="1" id="KW-0784">Thiamine biosynthesis</keyword>
<feature type="binding site" evidence="3">
    <location>
        <position position="59"/>
    </location>
    <ligand>
        <name>substrate</name>
    </ligand>
</feature>
<dbReference type="InterPro" id="IPR026285">
    <property type="entry name" value="TenA_E"/>
</dbReference>
<protein>
    <recommendedName>
        <fullName evidence="1">Aminopyrimidine aminohydrolase</fullName>
        <ecNumber evidence="1">3.5.99.2</ecNumber>
    </recommendedName>
</protein>
<evidence type="ECO:0000313" key="5">
    <source>
        <dbReference type="EMBL" id="EXU78944.1"/>
    </source>
</evidence>
<dbReference type="AlphaFoldDB" id="A0A014MLE1"/>
<dbReference type="PANTHER" id="PTHR43198">
    <property type="entry name" value="BIFUNCTIONAL TH2 PROTEIN"/>
    <property type="match status" value="1"/>
</dbReference>
<dbReference type="InterPro" id="IPR004305">
    <property type="entry name" value="Thiaminase-2/PQQC"/>
</dbReference>
<dbReference type="Pfam" id="PF03070">
    <property type="entry name" value="TENA_THI-4"/>
    <property type="match status" value="1"/>
</dbReference>
<comment type="similarity">
    <text evidence="1">Belongs to the TenA family.</text>
</comment>
<organism evidence="5 6">
    <name type="scientific">Comamonas aquatica DA1877</name>
    <dbReference type="NCBI Taxonomy" id="1457173"/>
    <lineage>
        <taxon>Bacteria</taxon>
        <taxon>Pseudomonadati</taxon>
        <taxon>Pseudomonadota</taxon>
        <taxon>Betaproteobacteria</taxon>
        <taxon>Burkholderiales</taxon>
        <taxon>Comamonadaceae</taxon>
        <taxon>Comamonas</taxon>
    </lineage>
</organism>
<dbReference type="SUPFAM" id="SSF48613">
    <property type="entry name" value="Heme oxygenase-like"/>
    <property type="match status" value="1"/>
</dbReference>
<dbReference type="InterPro" id="IPR050967">
    <property type="entry name" value="Thiamine_Salvage_TenA"/>
</dbReference>
<evidence type="ECO:0000259" key="4">
    <source>
        <dbReference type="Pfam" id="PF03070"/>
    </source>
</evidence>
<accession>A0A014MLE1</accession>
<dbReference type="PANTHER" id="PTHR43198:SF2">
    <property type="entry name" value="SI:CH1073-67J19.1-RELATED"/>
    <property type="match status" value="1"/>
</dbReference>
<keyword evidence="1" id="KW-0378">Hydrolase</keyword>
<comment type="catalytic activity">
    <reaction evidence="1">
        <text>4-amino-5-aminomethyl-2-methylpyrimidine + H2O = 4-amino-5-hydroxymethyl-2-methylpyrimidine + NH4(+)</text>
        <dbReference type="Rhea" id="RHEA:31799"/>
        <dbReference type="ChEBI" id="CHEBI:15377"/>
        <dbReference type="ChEBI" id="CHEBI:16892"/>
        <dbReference type="ChEBI" id="CHEBI:28938"/>
        <dbReference type="ChEBI" id="CHEBI:63416"/>
        <dbReference type="EC" id="3.5.99.2"/>
    </reaction>
</comment>
<feature type="domain" description="Thiaminase-2/PQQC" evidence="4">
    <location>
        <begin position="30"/>
        <end position="231"/>
    </location>
</feature>
<comment type="function">
    <text evidence="1">Catalyzes an amino-pyrimidine hydrolysis reaction at the C5' of the pyrimidine moiety of thiamine compounds, a reaction that is part of a thiamine salvage pathway. Thus, catalyzes the conversion of 4-amino-5-aminomethyl-2-methylpyrimidine to 4-amino-5-hydroxymethyl-2-methylpyrimidine (HMP).</text>
</comment>
<dbReference type="CDD" id="cd19358">
    <property type="entry name" value="TenA_E_Spr0628-like"/>
    <property type="match status" value="1"/>
</dbReference>
<comment type="catalytic activity">
    <reaction evidence="1">
        <text>thiamine + H2O = 5-(2-hydroxyethyl)-4-methylthiazole + 4-amino-5-hydroxymethyl-2-methylpyrimidine + H(+)</text>
        <dbReference type="Rhea" id="RHEA:17509"/>
        <dbReference type="ChEBI" id="CHEBI:15377"/>
        <dbReference type="ChEBI" id="CHEBI:15378"/>
        <dbReference type="ChEBI" id="CHEBI:16892"/>
        <dbReference type="ChEBI" id="CHEBI:17957"/>
        <dbReference type="ChEBI" id="CHEBI:18385"/>
        <dbReference type="EC" id="3.5.99.2"/>
    </reaction>
</comment>
<dbReference type="STRING" id="225991.MA05_10460"/>
<dbReference type="GO" id="GO:0050334">
    <property type="term" value="F:thiaminase activity"/>
    <property type="evidence" value="ECO:0007669"/>
    <property type="project" value="UniProtKB-UniRule"/>
</dbReference>
<dbReference type="PATRIC" id="fig|1457173.3.peg.3206"/>
<feature type="binding site" evidence="3">
    <location>
        <position position="151"/>
    </location>
    <ligand>
        <name>substrate</name>
    </ligand>
</feature>
<sequence>MSTAPVATLSATDANLGFAEQLRQSCWEDWNACIQHRFVDEIFDGSLSDEVLRRYLVQDYQFINRFVALLGAAIASADVFAPRVTLSQFAAMITSDENTYFLRSFDVLGVPPADRLQPALTAPTQTFQQLMHEAAQSLNYANCIAVLAVAEGLYLDWADQPAKKHLPLPARFEHAEWITLHANDFFRSFVAWLRAELDRVGPTLGREARAEATHYFQRAVQLERQFFDHVYA</sequence>
<comment type="caution">
    <text evidence="5">The sequence shown here is derived from an EMBL/GenBank/DDBJ whole genome shotgun (WGS) entry which is preliminary data.</text>
</comment>
<evidence type="ECO:0000256" key="3">
    <source>
        <dbReference type="PIRSR" id="PIRSR003170-2"/>
    </source>
</evidence>
<dbReference type="EC" id="3.5.99.2" evidence="1"/>
<dbReference type="GO" id="GO:0009228">
    <property type="term" value="P:thiamine biosynthetic process"/>
    <property type="evidence" value="ECO:0007669"/>
    <property type="project" value="UniProtKB-KW"/>
</dbReference>
<evidence type="ECO:0000256" key="1">
    <source>
        <dbReference type="PIRNR" id="PIRNR003170"/>
    </source>
</evidence>
<reference evidence="5 6" key="1">
    <citation type="submission" date="2014-01" db="EMBL/GenBank/DDBJ databases">
        <title>Interspecies Systems Biology Uncovers Metabolites Affecting C. elegans Gene Expression and Life History Traits.</title>
        <authorList>
            <person name="Watson E."/>
            <person name="Macneil L.T."/>
            <person name="Ritter A.D."/>
            <person name="Yilmaz L.S."/>
            <person name="Rosebrock A.P."/>
            <person name="Caudy A.A."/>
            <person name="Walhout A.J."/>
        </authorList>
    </citation>
    <scope>NUCLEOTIDE SEQUENCE [LARGE SCALE GENOMIC DNA]</scope>
    <source>
        <strain evidence="5 6">DA1877</strain>
    </source>
</reference>
<feature type="binding site" evidence="3">
    <location>
        <position position="97"/>
    </location>
    <ligand>
        <name>substrate</name>
    </ligand>
</feature>
<dbReference type="Gene3D" id="1.20.910.10">
    <property type="entry name" value="Heme oxygenase-like"/>
    <property type="match status" value="1"/>
</dbReference>
<gene>
    <name evidence="5" type="ORF">AX13_08950</name>
</gene>
<dbReference type="InterPro" id="IPR016084">
    <property type="entry name" value="Haem_Oase-like_multi-hlx"/>
</dbReference>
<dbReference type="GO" id="GO:0009229">
    <property type="term" value="P:thiamine diphosphate biosynthetic process"/>
    <property type="evidence" value="ECO:0007669"/>
    <property type="project" value="UniProtKB-UniPathway"/>
</dbReference>
<evidence type="ECO:0000313" key="6">
    <source>
        <dbReference type="Proteomes" id="UP000020766"/>
    </source>
</evidence>
<feature type="active site" description="Proton donor" evidence="2">
    <location>
        <position position="223"/>
    </location>
</feature>
<dbReference type="PIRSF" id="PIRSF003170">
    <property type="entry name" value="Pet18p"/>
    <property type="match status" value="1"/>
</dbReference>
<keyword evidence="6" id="KW-1185">Reference proteome</keyword>
<proteinExistence type="inferred from homology"/>
<dbReference type="Proteomes" id="UP000020766">
    <property type="component" value="Unassembled WGS sequence"/>
</dbReference>
<evidence type="ECO:0000256" key="2">
    <source>
        <dbReference type="PIRSR" id="PIRSR003170-1"/>
    </source>
</evidence>
<dbReference type="UniPathway" id="UPA00060"/>
<dbReference type="EMBL" id="JBOK01000023">
    <property type="protein sequence ID" value="EXU78944.1"/>
    <property type="molecule type" value="Genomic_DNA"/>
</dbReference>
<dbReference type="RefSeq" id="WP_197022676.1">
    <property type="nucleotide sequence ID" value="NZ_JBOK01000023.1"/>
</dbReference>